<evidence type="ECO:0000256" key="5">
    <source>
        <dbReference type="ARBA" id="ARBA00022729"/>
    </source>
</evidence>
<evidence type="ECO:0000256" key="10">
    <source>
        <dbReference type="ARBA" id="ARBA00023603"/>
    </source>
</evidence>
<comment type="subcellular location">
    <subcellularLocation>
        <location evidence="1">Cell membrane</location>
        <topology evidence="1">Single-pass membrane protein</topology>
    </subcellularLocation>
</comment>
<keyword evidence="8" id="KW-0012">Acyltransferase</keyword>
<keyword evidence="3" id="KW-0808">Transferase</keyword>
<dbReference type="InterPro" id="IPR044021">
    <property type="entry name" value="CrtO"/>
</dbReference>
<reference evidence="14" key="1">
    <citation type="submission" date="2022-11" db="EMBL/GenBank/DDBJ databases">
        <title>Salinimicrobium profundisediminis sp. nov., isolated from deep-sea sediment of the Mariana Trench.</title>
        <authorList>
            <person name="Fu H."/>
        </authorList>
    </citation>
    <scope>NUCLEOTIDE SEQUENCE</scope>
    <source>
        <strain evidence="14">MT39</strain>
    </source>
</reference>
<evidence type="ECO:0000256" key="1">
    <source>
        <dbReference type="ARBA" id="ARBA00004162"/>
    </source>
</evidence>
<keyword evidence="4 13" id="KW-0812">Transmembrane</keyword>
<proteinExistence type="inferred from homology"/>
<keyword evidence="2" id="KW-1003">Cell membrane</keyword>
<evidence type="ECO:0000256" key="7">
    <source>
        <dbReference type="ARBA" id="ARBA00023136"/>
    </source>
</evidence>
<dbReference type="Pfam" id="PF18927">
    <property type="entry name" value="CrtO"/>
    <property type="match status" value="1"/>
</dbReference>
<keyword evidence="5" id="KW-0732">Signal</keyword>
<evidence type="ECO:0000256" key="11">
    <source>
        <dbReference type="ARBA" id="ARBA00023667"/>
    </source>
</evidence>
<evidence type="ECO:0000256" key="8">
    <source>
        <dbReference type="ARBA" id="ARBA00023315"/>
    </source>
</evidence>
<dbReference type="AlphaFoldDB" id="A0A9X3I0A6"/>
<feature type="transmembrane region" description="Helical" evidence="13">
    <location>
        <begin position="141"/>
        <end position="158"/>
    </location>
</feature>
<accession>A0A9X3I0A6</accession>
<dbReference type="GO" id="GO:0016746">
    <property type="term" value="F:acyltransferase activity"/>
    <property type="evidence" value="ECO:0007669"/>
    <property type="project" value="UniProtKB-KW"/>
</dbReference>
<evidence type="ECO:0000313" key="14">
    <source>
        <dbReference type="EMBL" id="MCX2837651.1"/>
    </source>
</evidence>
<keyword evidence="7 13" id="KW-0472">Membrane</keyword>
<evidence type="ECO:0000256" key="6">
    <source>
        <dbReference type="ARBA" id="ARBA00022989"/>
    </source>
</evidence>
<evidence type="ECO:0000256" key="4">
    <source>
        <dbReference type="ARBA" id="ARBA00022692"/>
    </source>
</evidence>
<feature type="transmembrane region" description="Helical" evidence="13">
    <location>
        <begin position="7"/>
        <end position="24"/>
    </location>
</feature>
<evidence type="ECO:0000256" key="13">
    <source>
        <dbReference type="SAM" id="Phobius"/>
    </source>
</evidence>
<name>A0A9X3I0A6_9FLAO</name>
<sequence length="180" mass="21490">MLNGIKAFLATSVSIGFCYLTGILTSFTDFTFAWVLNFVLMAWYTYLDSIFKWKYISVYFNTLQFEENGRIYRFFGVHLYRKLLVWTGWEKISRKDLKIIKKEEALKRAEQGSRSSEAGHAIIFLIVMLVTFIVANTWREALWLIVLNVLLNLYPIIVQRYNRPRYKRLLRKFQEQSRMV</sequence>
<feature type="transmembrane region" description="Helical" evidence="13">
    <location>
        <begin position="118"/>
        <end position="135"/>
    </location>
</feature>
<dbReference type="RefSeq" id="WP_266068888.1">
    <property type="nucleotide sequence ID" value="NZ_JAPJDA010000007.1"/>
</dbReference>
<dbReference type="Proteomes" id="UP001148482">
    <property type="component" value="Unassembled WGS sequence"/>
</dbReference>
<feature type="transmembrane region" description="Helical" evidence="13">
    <location>
        <begin position="30"/>
        <end position="47"/>
    </location>
</feature>
<protein>
    <recommendedName>
        <fullName evidence="11">Glycosyl-4,4'-diaponeurosporenoate acyltransferase</fullName>
    </recommendedName>
</protein>
<evidence type="ECO:0000256" key="9">
    <source>
        <dbReference type="ARBA" id="ARBA00023588"/>
    </source>
</evidence>
<evidence type="ECO:0000256" key="3">
    <source>
        <dbReference type="ARBA" id="ARBA00022679"/>
    </source>
</evidence>
<keyword evidence="6 13" id="KW-1133">Transmembrane helix</keyword>
<dbReference type="GO" id="GO:0005886">
    <property type="term" value="C:plasma membrane"/>
    <property type="evidence" value="ECO:0007669"/>
    <property type="project" value="UniProtKB-SubCell"/>
</dbReference>
<comment type="caution">
    <text evidence="14">The sequence shown here is derived from an EMBL/GenBank/DDBJ whole genome shotgun (WGS) entry which is preliminary data.</text>
</comment>
<keyword evidence="15" id="KW-1185">Reference proteome</keyword>
<dbReference type="EMBL" id="JAPJDA010000007">
    <property type="protein sequence ID" value="MCX2837651.1"/>
    <property type="molecule type" value="Genomic_DNA"/>
</dbReference>
<gene>
    <name evidence="14" type="ORF">OQ279_05740</name>
</gene>
<organism evidence="14 15">
    <name type="scientific">Salinimicrobium profundisediminis</name>
    <dbReference type="NCBI Taxonomy" id="2994553"/>
    <lineage>
        <taxon>Bacteria</taxon>
        <taxon>Pseudomonadati</taxon>
        <taxon>Bacteroidota</taxon>
        <taxon>Flavobacteriia</taxon>
        <taxon>Flavobacteriales</taxon>
        <taxon>Flavobacteriaceae</taxon>
        <taxon>Salinimicrobium</taxon>
    </lineage>
</organism>
<evidence type="ECO:0000256" key="2">
    <source>
        <dbReference type="ARBA" id="ARBA00022475"/>
    </source>
</evidence>
<comment type="pathway">
    <text evidence="9">Carotenoid biosynthesis; staphyloxanthin biosynthesis; staphyloxanthin from farnesyl diphosphate: step 5/5.</text>
</comment>
<evidence type="ECO:0000256" key="12">
    <source>
        <dbReference type="ARBA" id="ARBA00025324"/>
    </source>
</evidence>
<comment type="function">
    <text evidence="12">Catalyzes the acylation of glycosyl-4,4'-diaponeurosporenoate, i.e. the esterification of glucose at the C6'' position with the carboxyl group of the C(15) fatty acid 12-methyltetradecanoic acid, to yield staphyloxanthin. This is the last step in the biosynthesis of this orange pigment, present in most staphylococci strains.</text>
</comment>
<evidence type="ECO:0000313" key="15">
    <source>
        <dbReference type="Proteomes" id="UP001148482"/>
    </source>
</evidence>
<comment type="similarity">
    <text evidence="10">Belongs to the acyltransferase CrtO family.</text>
</comment>